<evidence type="ECO:0000313" key="4">
    <source>
        <dbReference type="Proteomes" id="UP000256645"/>
    </source>
</evidence>
<keyword evidence="2" id="KW-0472">Membrane</keyword>
<feature type="transmembrane region" description="Helical" evidence="2">
    <location>
        <begin position="879"/>
        <end position="902"/>
    </location>
</feature>
<comment type="caution">
    <text evidence="3">The sequence shown here is derived from an EMBL/GenBank/DDBJ whole genome shotgun (WGS) entry which is preliminary data.</text>
</comment>
<feature type="region of interest" description="Disordered" evidence="1">
    <location>
        <begin position="76"/>
        <end position="130"/>
    </location>
</feature>
<keyword evidence="2" id="KW-0812">Transmembrane</keyword>
<feature type="transmembrane region" description="Helical" evidence="2">
    <location>
        <begin position="708"/>
        <end position="733"/>
    </location>
</feature>
<feature type="region of interest" description="Disordered" evidence="1">
    <location>
        <begin position="1"/>
        <end position="36"/>
    </location>
</feature>
<feature type="compositionally biased region" description="Polar residues" evidence="1">
    <location>
        <begin position="76"/>
        <end position="119"/>
    </location>
</feature>
<reference evidence="3 4" key="1">
    <citation type="journal article" date="2018" name="IMA Fungus">
        <title>IMA Genome-F 9: Draft genome sequence of Annulohypoxylon stygium, Aspergillus mulundensis, Berkeleyomyces basicola (syn. Thielaviopsis basicola), Ceratocystis smalleyi, two Cercospora beticola strains, Coleophoma cylindrospora, Fusarium fracticaudum, Phialophora cf. hyalina, and Morchella septimelata.</title>
        <authorList>
            <person name="Wingfield B.D."/>
            <person name="Bills G.F."/>
            <person name="Dong Y."/>
            <person name="Huang W."/>
            <person name="Nel W.J."/>
            <person name="Swalarsk-Parry B.S."/>
            <person name="Vaghefi N."/>
            <person name="Wilken P.M."/>
            <person name="An Z."/>
            <person name="de Beer Z.W."/>
            <person name="De Vos L."/>
            <person name="Chen L."/>
            <person name="Duong T.A."/>
            <person name="Gao Y."/>
            <person name="Hammerbacher A."/>
            <person name="Kikkert J.R."/>
            <person name="Li Y."/>
            <person name="Li H."/>
            <person name="Li K."/>
            <person name="Li Q."/>
            <person name="Liu X."/>
            <person name="Ma X."/>
            <person name="Naidoo K."/>
            <person name="Pethybridge S.J."/>
            <person name="Sun J."/>
            <person name="Steenkamp E.T."/>
            <person name="van der Nest M.A."/>
            <person name="van Wyk S."/>
            <person name="Wingfield M.J."/>
            <person name="Xiong C."/>
            <person name="Yue Q."/>
            <person name="Zhang X."/>
        </authorList>
    </citation>
    <scope>NUCLEOTIDE SEQUENCE [LARGE SCALE GENOMIC DNA]</scope>
    <source>
        <strain evidence="3 4">BP6252</strain>
    </source>
</reference>
<name>A0A3D8QAB1_9HELO</name>
<feature type="transmembrane region" description="Helical" evidence="2">
    <location>
        <begin position="1461"/>
        <end position="1483"/>
    </location>
</feature>
<keyword evidence="2" id="KW-1133">Transmembrane helix</keyword>
<gene>
    <name evidence="3" type="ORF">BP6252_13086</name>
</gene>
<proteinExistence type="predicted"/>
<dbReference type="EMBL" id="PDLM01000017">
    <property type="protein sequence ID" value="RDW58610.1"/>
    <property type="molecule type" value="Genomic_DNA"/>
</dbReference>
<dbReference type="PANTHER" id="PTHR37544">
    <property type="entry name" value="SPRAY-RELATED"/>
    <property type="match status" value="1"/>
</dbReference>
<keyword evidence="4" id="KW-1185">Reference proteome</keyword>
<feature type="transmembrane region" description="Helical" evidence="2">
    <location>
        <begin position="835"/>
        <end position="859"/>
    </location>
</feature>
<organism evidence="3 4">
    <name type="scientific">Coleophoma cylindrospora</name>
    <dbReference type="NCBI Taxonomy" id="1849047"/>
    <lineage>
        <taxon>Eukaryota</taxon>
        <taxon>Fungi</taxon>
        <taxon>Dikarya</taxon>
        <taxon>Ascomycota</taxon>
        <taxon>Pezizomycotina</taxon>
        <taxon>Leotiomycetes</taxon>
        <taxon>Helotiales</taxon>
        <taxon>Dermateaceae</taxon>
        <taxon>Coleophoma</taxon>
    </lineage>
</organism>
<feature type="region of interest" description="Disordered" evidence="1">
    <location>
        <begin position="1542"/>
        <end position="1561"/>
    </location>
</feature>
<feature type="compositionally biased region" description="Polar residues" evidence="1">
    <location>
        <begin position="19"/>
        <end position="36"/>
    </location>
</feature>
<dbReference type="Pfam" id="PF11915">
    <property type="entry name" value="DUF3433"/>
    <property type="match status" value="2"/>
</dbReference>
<accession>A0A3D8QAB1</accession>
<dbReference type="OrthoDB" id="3248909at2759"/>
<feature type="transmembrane region" description="Helical" evidence="2">
    <location>
        <begin position="267"/>
        <end position="289"/>
    </location>
</feature>
<feature type="transmembrane region" description="Helical" evidence="2">
    <location>
        <begin position="336"/>
        <end position="359"/>
    </location>
</feature>
<evidence type="ECO:0000256" key="2">
    <source>
        <dbReference type="SAM" id="Phobius"/>
    </source>
</evidence>
<protein>
    <submittedName>
        <fullName evidence="3">Uncharacterized protein</fullName>
    </submittedName>
</protein>
<evidence type="ECO:0000313" key="3">
    <source>
        <dbReference type="EMBL" id="RDW58610.1"/>
    </source>
</evidence>
<evidence type="ECO:0000256" key="1">
    <source>
        <dbReference type="SAM" id="MobiDB-lite"/>
    </source>
</evidence>
<dbReference type="Proteomes" id="UP000256645">
    <property type="component" value="Unassembled WGS sequence"/>
</dbReference>
<sequence>MAFKIHRKPVPSGADYQALKSSTKPNPQWTVAGSNGDLSTSAIHGRILDSRTNCKAPANSLAPDCASTASSDHLTKTISGPMVSHTSATLPTTTSNSSPAYLNDNELQTSPAPRNSSGEELSPEDETSVFSSLLSAVPVQNSDAGHTKVSIQGDFEQNVASTPFLYDATQFQPSVRDPTYEETETEMTAHGNTLAGFTLEHENLKNPSLEAQAVASWLPFTLRLPFLTFLICASTMLGAATLSLTILSNANNGLGPDNNSSALLFGWRFTPTLVAVLYTLCTAALLLDVKRTEIFARMSRPGGASALSTVCFPSRFWWNDPLDALNKRMIGARSWVLLWASVVNIIGFLVISPLSAGLLTPVNIDVLQQTPFAFIKESPIANFPTDANDTIMLQAISGITLNISTSVWVVDDYYVKPFWRLSSEPQLGASFATNKTAQNWTAVTTAYRADLKCSPMSLKVNRTVSAVTLFDEGLCNNSSTGCSESQVQDNQNPYGYIELASDDGCSVVLVGSLYPDMFLAAGGWWAKSSSNLLRLNPDSRDLVLMSNASSGCTNRSIMSYNALWASNQSLVIKSYVCSTSYYEAQLPVTIAVSDTHTQILFDRKESQRKEQLVDSHKFNLQQLDDSFLDSNWMAHFHQSNFGGPSQAIAVQYDYDIQRLVNSESLDHDASRVMQQWFGQTMLHAQSEGANIPTTSGIASITQTERRIVVIQGIGFSISFLLLLSAVLLAVLAFQSRLRRRPLGLRMDPASIAAATSLITSNHSTRETFQGCERASDAAIRDRLQNVWFSIRDGSLRVTNLDPLQELPASQSQSKEQTGPSKDTTYSNTTPVIFRFWMGLFLLTVLLALVGAIAILYNLFQITGLHQRAMVYELDLNMVHIATTLAPFSIIPTLVAVGIKLWYGAFEGTLRRAQPFIGMSKHSKDVKHSVLVHYTSSPLIFGAFKALKHSDWILAFVFLGTLSTEICQSFATSIEWFCPSYLRDAVTVGMSALWDKEIRTTVHLIEVSRQLELRQVPAVIEGTQAPTSLHIYPDETLPVLLDAVYGNYLTGWLYGALLETMDATSSPPWSKDAWSFAPVDFSASADAIFKLSKNTTILQELPYNVTVYTPALTAFFDCKPFDVNSSSLLATLNFTDDNIWNTTNRPRSLEVGYELSNYISNLGNSMSQYILPSKGHVICCANETGGVPGEAAIGYGTAISSTNLSAEITEIVLKWIVGRPLDGAYYDNNNTSHWIWPEKPSIQSVTCKPVIQQADALVTVDLSTGTVRNYTITSEPKFAMGAWTDKDVRRSPYASVSESMLYLGSKYNTTYSYGWMFRTGLIYSGTVKNALELSSPLNVEPPQYEDDHVFNIRTKGMNVDFFSYSMLQLVKNHKQALLDATTLSDIAGQTLGIYFKHFASGQVNSITGGRAFQSIGAQLPDDFPEPENPAQTSYNQSMAVNIPRTTLAYVHVPTESLIMSQVAVFLCLSILALLCVIVVGAYVVNRNRFRILPRDVEMLASVLAYVYNSPRLLAWVSSMRETDDWRGNKMGNTLVARFGSFSSSDGQSGWGVELVDREGGTK</sequence>
<dbReference type="PANTHER" id="PTHR37544:SF3">
    <property type="entry name" value="SPRAY"/>
    <property type="match status" value="1"/>
</dbReference>
<feature type="transmembrane region" description="Helical" evidence="2">
    <location>
        <begin position="226"/>
        <end position="247"/>
    </location>
</feature>
<dbReference type="InterPro" id="IPR021840">
    <property type="entry name" value="DUF3433"/>
</dbReference>